<comment type="catalytic activity">
    <reaction evidence="9">
        <text>(7R,8S)-7,8-diammoniononanoate + CO2 + ATP = (4R,5S)-dethiobiotin + ADP + phosphate + 3 H(+)</text>
        <dbReference type="Rhea" id="RHEA:15805"/>
        <dbReference type="ChEBI" id="CHEBI:15378"/>
        <dbReference type="ChEBI" id="CHEBI:16526"/>
        <dbReference type="ChEBI" id="CHEBI:30616"/>
        <dbReference type="ChEBI" id="CHEBI:43474"/>
        <dbReference type="ChEBI" id="CHEBI:149469"/>
        <dbReference type="ChEBI" id="CHEBI:149473"/>
        <dbReference type="ChEBI" id="CHEBI:456216"/>
        <dbReference type="EC" id="6.3.3.3"/>
    </reaction>
</comment>
<evidence type="ECO:0000256" key="5">
    <source>
        <dbReference type="ARBA" id="ARBA00022756"/>
    </source>
</evidence>
<accession>A0ABN1AGU1</accession>
<feature type="binding site" evidence="9">
    <location>
        <begin position="100"/>
        <end position="103"/>
    </location>
    <ligand>
        <name>ATP</name>
        <dbReference type="ChEBI" id="CHEBI:30616"/>
    </ligand>
</feature>
<dbReference type="Pfam" id="PF13500">
    <property type="entry name" value="AAA_26"/>
    <property type="match status" value="1"/>
</dbReference>
<dbReference type="InterPro" id="IPR004472">
    <property type="entry name" value="DTB_synth_BioD"/>
</dbReference>
<feature type="binding site" evidence="9">
    <location>
        <position position="100"/>
    </location>
    <ligand>
        <name>Mg(2+)</name>
        <dbReference type="ChEBI" id="CHEBI:18420"/>
    </ligand>
</feature>
<feature type="binding site" evidence="9">
    <location>
        <begin position="13"/>
        <end position="18"/>
    </location>
    <ligand>
        <name>ATP</name>
        <dbReference type="ChEBI" id="CHEBI:30616"/>
    </ligand>
</feature>
<feature type="binding site" evidence="9">
    <location>
        <begin position="184"/>
        <end position="186"/>
    </location>
    <ligand>
        <name>ATP</name>
        <dbReference type="ChEBI" id="CHEBI:30616"/>
    </ligand>
</feature>
<comment type="similarity">
    <text evidence="9">Belongs to the dethiobiotin synthetase family.</text>
</comment>
<dbReference type="PANTHER" id="PTHR43210:SF2">
    <property type="entry name" value="ATP-DEPENDENT DETHIOBIOTIN SYNTHETASE BIOD 2"/>
    <property type="match status" value="1"/>
</dbReference>
<feature type="binding site" evidence="9">
    <location>
        <position position="44"/>
    </location>
    <ligand>
        <name>ATP</name>
        <dbReference type="ChEBI" id="CHEBI:30616"/>
    </ligand>
</feature>
<evidence type="ECO:0000256" key="2">
    <source>
        <dbReference type="ARBA" id="ARBA00022598"/>
    </source>
</evidence>
<dbReference type="EC" id="6.3.3.3" evidence="9"/>
<keyword evidence="3 9" id="KW-0479">Metal-binding</keyword>
<keyword evidence="4 9" id="KW-0547">Nucleotide-binding</keyword>
<evidence type="ECO:0000256" key="1">
    <source>
        <dbReference type="ARBA" id="ARBA00022490"/>
    </source>
</evidence>
<evidence type="ECO:0000256" key="9">
    <source>
        <dbReference type="HAMAP-Rule" id="MF_00336"/>
    </source>
</evidence>
<comment type="caution">
    <text evidence="10">The sequence shown here is derived from an EMBL/GenBank/DDBJ whole genome shotgun (WGS) entry which is preliminary data.</text>
</comment>
<dbReference type="HAMAP" id="MF_00336">
    <property type="entry name" value="BioD"/>
    <property type="match status" value="1"/>
</dbReference>
<dbReference type="RefSeq" id="WP_229954926.1">
    <property type="nucleotide sequence ID" value="NZ_BAAAEM010000002.1"/>
</dbReference>
<comment type="subcellular location">
    <subcellularLocation>
        <location evidence="9">Cytoplasm</location>
    </subcellularLocation>
</comment>
<dbReference type="SUPFAM" id="SSF52540">
    <property type="entry name" value="P-loop containing nucleoside triphosphate hydrolases"/>
    <property type="match status" value="1"/>
</dbReference>
<keyword evidence="1 9" id="KW-0963">Cytoplasm</keyword>
<feature type="binding site" evidence="9">
    <location>
        <position position="17"/>
    </location>
    <ligand>
        <name>Mg(2+)</name>
        <dbReference type="ChEBI" id="CHEBI:18420"/>
    </ligand>
</feature>
<evidence type="ECO:0000256" key="7">
    <source>
        <dbReference type="ARBA" id="ARBA00022842"/>
    </source>
</evidence>
<dbReference type="CDD" id="cd03109">
    <property type="entry name" value="DTBS"/>
    <property type="match status" value="1"/>
</dbReference>
<evidence type="ECO:0000256" key="3">
    <source>
        <dbReference type="ARBA" id="ARBA00022723"/>
    </source>
</evidence>
<evidence type="ECO:0000313" key="10">
    <source>
        <dbReference type="EMBL" id="GAA0476127.1"/>
    </source>
</evidence>
<keyword evidence="11" id="KW-1185">Reference proteome</keyword>
<dbReference type="NCBIfam" id="TIGR00347">
    <property type="entry name" value="bioD"/>
    <property type="match status" value="1"/>
</dbReference>
<dbReference type="Gene3D" id="3.40.50.300">
    <property type="entry name" value="P-loop containing nucleotide triphosphate hydrolases"/>
    <property type="match status" value="1"/>
</dbReference>
<sequence>MSRNFVITGTDTDIGKTVFAAALTAALDAHYWKPVQAGLDGETDSEAVARLGGIASGNILPETFRLKTPASPHFAAAKDGVMISADDLPIPQIDGPLVIEGAGGALVPINDNLLYADLFALWKCPTIIVASTKLGTINHSLMTIEALRSRHVPILGVAFIGDEIADSQNTICRIGDVKQLGRLPIIENLSAASLIAAFHAHFSVPDFS</sequence>
<organism evidence="10 11">
    <name type="scientific">Parasphingorhabdus litoris</name>
    <dbReference type="NCBI Taxonomy" id="394733"/>
    <lineage>
        <taxon>Bacteria</taxon>
        <taxon>Pseudomonadati</taxon>
        <taxon>Pseudomonadota</taxon>
        <taxon>Alphaproteobacteria</taxon>
        <taxon>Sphingomonadales</taxon>
        <taxon>Sphingomonadaceae</taxon>
        <taxon>Parasphingorhabdus</taxon>
    </lineage>
</organism>
<protein>
    <recommendedName>
        <fullName evidence="9">ATP-dependent dethiobiotin synthetase BioD</fullName>
        <ecNumber evidence="9">6.3.3.3</ecNumber>
    </recommendedName>
    <alternativeName>
        <fullName evidence="9">DTB synthetase</fullName>
        <shortName evidence="9">DTBS</shortName>
    </alternativeName>
    <alternativeName>
        <fullName evidence="9">Dethiobiotin synthase</fullName>
    </alternativeName>
</protein>
<comment type="function">
    <text evidence="9">Catalyzes a mechanistically unusual reaction, the ATP-dependent insertion of CO2 between the N7 and N8 nitrogen atoms of 7,8-diaminopelargonic acid (DAPA, also called 7,8-diammoniononanoate) to form a ureido ring.</text>
</comment>
<dbReference type="PIRSF" id="PIRSF006755">
    <property type="entry name" value="DTB_synth"/>
    <property type="match status" value="1"/>
</dbReference>
<proteinExistence type="inferred from homology"/>
<dbReference type="InterPro" id="IPR027417">
    <property type="entry name" value="P-loop_NTPase"/>
</dbReference>
<evidence type="ECO:0000313" key="11">
    <source>
        <dbReference type="Proteomes" id="UP001500713"/>
    </source>
</evidence>
<reference evidence="10 11" key="1">
    <citation type="journal article" date="2019" name="Int. J. Syst. Evol. Microbiol.">
        <title>The Global Catalogue of Microorganisms (GCM) 10K type strain sequencing project: providing services to taxonomists for standard genome sequencing and annotation.</title>
        <authorList>
            <consortium name="The Broad Institute Genomics Platform"/>
            <consortium name="The Broad Institute Genome Sequencing Center for Infectious Disease"/>
            <person name="Wu L."/>
            <person name="Ma J."/>
        </authorList>
    </citation>
    <scope>NUCLEOTIDE SEQUENCE [LARGE SCALE GENOMIC DNA]</scope>
    <source>
        <strain evidence="10 11">JCM 14162</strain>
    </source>
</reference>
<keyword evidence="7 9" id="KW-0460">Magnesium</keyword>
<keyword evidence="5 9" id="KW-0093">Biotin biosynthesis</keyword>
<comment type="caution">
    <text evidence="9">Lacks conserved residue(s) required for the propagation of feature annotation.</text>
</comment>
<comment type="cofactor">
    <cofactor evidence="9">
        <name>Mg(2+)</name>
        <dbReference type="ChEBI" id="CHEBI:18420"/>
    </cofactor>
</comment>
<evidence type="ECO:0000256" key="8">
    <source>
        <dbReference type="ARBA" id="ARBA00047386"/>
    </source>
</evidence>
<name>A0ABN1AGU1_9SPHN</name>
<evidence type="ECO:0000256" key="6">
    <source>
        <dbReference type="ARBA" id="ARBA00022840"/>
    </source>
</evidence>
<gene>
    <name evidence="9 10" type="primary">bioD</name>
    <name evidence="10" type="ORF">GCM10009096_17360</name>
</gene>
<keyword evidence="2 9" id="KW-0436">Ligase</keyword>
<comment type="catalytic activity">
    <reaction evidence="8">
        <text>(7R,8S)-8-amino-7-(carboxyamino)nonanoate + ATP = (4R,5S)-dethiobiotin + ADP + phosphate + H(+)</text>
        <dbReference type="Rhea" id="RHEA:63684"/>
        <dbReference type="ChEBI" id="CHEBI:15378"/>
        <dbReference type="ChEBI" id="CHEBI:30616"/>
        <dbReference type="ChEBI" id="CHEBI:43474"/>
        <dbReference type="ChEBI" id="CHEBI:149470"/>
        <dbReference type="ChEBI" id="CHEBI:149473"/>
        <dbReference type="ChEBI" id="CHEBI:456216"/>
    </reaction>
</comment>
<comment type="pathway">
    <text evidence="9">Cofactor biosynthesis; biotin biosynthesis; biotin from 7,8-diaminononanoate: step 1/2.</text>
</comment>
<dbReference type="EMBL" id="BAAAEM010000002">
    <property type="protein sequence ID" value="GAA0476127.1"/>
    <property type="molecule type" value="Genomic_DNA"/>
</dbReference>
<comment type="subunit">
    <text evidence="9">Homodimer.</text>
</comment>
<dbReference type="Proteomes" id="UP001500713">
    <property type="component" value="Unassembled WGS sequence"/>
</dbReference>
<evidence type="ECO:0000256" key="4">
    <source>
        <dbReference type="ARBA" id="ARBA00022741"/>
    </source>
</evidence>
<dbReference type="PANTHER" id="PTHR43210">
    <property type="entry name" value="DETHIOBIOTIN SYNTHETASE"/>
    <property type="match status" value="1"/>
</dbReference>
<feature type="binding site" evidence="9">
    <location>
        <position position="44"/>
    </location>
    <ligand>
        <name>Mg(2+)</name>
        <dbReference type="ChEBI" id="CHEBI:18420"/>
    </ligand>
</feature>
<feature type="active site" evidence="9">
    <location>
        <position position="33"/>
    </location>
</feature>
<keyword evidence="6 9" id="KW-0067">ATP-binding</keyword>